<evidence type="ECO:0000313" key="7">
    <source>
        <dbReference type="Proteomes" id="UP001454036"/>
    </source>
</evidence>
<gene>
    <name evidence="6" type="ORF">LIER_14075</name>
</gene>
<dbReference type="InterPro" id="IPR000048">
    <property type="entry name" value="IQ_motif_EF-hand-BS"/>
</dbReference>
<evidence type="ECO:0000313" key="6">
    <source>
        <dbReference type="EMBL" id="GAA0156622.1"/>
    </source>
</evidence>
<evidence type="ECO:0000256" key="4">
    <source>
        <dbReference type="SAM" id="MobiDB-lite"/>
    </source>
</evidence>
<evidence type="ECO:0000256" key="1">
    <source>
        <dbReference type="ARBA" id="ARBA00022860"/>
    </source>
</evidence>
<comment type="subunit">
    <text evidence="3">Binds to multiple calmodulin (CaM) in the presence of Ca(2+) and CaM-like proteins.</text>
</comment>
<dbReference type="SMART" id="SM00015">
    <property type="entry name" value="IQ"/>
    <property type="match status" value="1"/>
</dbReference>
<feature type="compositionally biased region" description="Polar residues" evidence="4">
    <location>
        <begin position="376"/>
        <end position="392"/>
    </location>
</feature>
<dbReference type="CDD" id="cd23767">
    <property type="entry name" value="IQCD"/>
    <property type="match status" value="1"/>
</dbReference>
<dbReference type="PANTHER" id="PTHR32295:SF113">
    <property type="entry name" value="PROTEIN IQ-DOMAIN 14"/>
    <property type="match status" value="1"/>
</dbReference>
<dbReference type="AlphaFoldDB" id="A0AAV3PXR0"/>
<proteinExistence type="inferred from homology"/>
<dbReference type="Pfam" id="PF00612">
    <property type="entry name" value="IQ"/>
    <property type="match status" value="1"/>
</dbReference>
<evidence type="ECO:0000256" key="2">
    <source>
        <dbReference type="ARBA" id="ARBA00024341"/>
    </source>
</evidence>
<feature type="region of interest" description="Disordered" evidence="4">
    <location>
        <begin position="349"/>
        <end position="400"/>
    </location>
</feature>
<dbReference type="GO" id="GO:0005516">
    <property type="term" value="F:calmodulin binding"/>
    <property type="evidence" value="ECO:0007669"/>
    <property type="project" value="UniProtKB-KW"/>
</dbReference>
<dbReference type="EMBL" id="BAABME010002912">
    <property type="protein sequence ID" value="GAA0156622.1"/>
    <property type="molecule type" value="Genomic_DNA"/>
</dbReference>
<dbReference type="Pfam" id="PF13178">
    <property type="entry name" value="DUF4005"/>
    <property type="match status" value="1"/>
</dbReference>
<name>A0AAV3PXR0_LITER</name>
<comment type="similarity">
    <text evidence="2">Belongs to the IQD family.</text>
</comment>
<reference evidence="6 7" key="1">
    <citation type="submission" date="2024-01" db="EMBL/GenBank/DDBJ databases">
        <title>The complete chloroplast genome sequence of Lithospermum erythrorhizon: insights into the phylogenetic relationship among Boraginaceae species and the maternal lineages of purple gromwells.</title>
        <authorList>
            <person name="Okada T."/>
            <person name="Watanabe K."/>
        </authorList>
    </citation>
    <scope>NUCLEOTIDE SEQUENCE [LARGE SCALE GENOMIC DNA]</scope>
</reference>
<keyword evidence="7" id="KW-1185">Reference proteome</keyword>
<dbReference type="PANTHER" id="PTHR32295">
    <property type="entry name" value="IQ-DOMAIN 5-RELATED"/>
    <property type="match status" value="1"/>
</dbReference>
<feature type="region of interest" description="Disordered" evidence="4">
    <location>
        <begin position="437"/>
        <end position="501"/>
    </location>
</feature>
<evidence type="ECO:0000256" key="3">
    <source>
        <dbReference type="ARBA" id="ARBA00024378"/>
    </source>
</evidence>
<dbReference type="InterPro" id="IPR025064">
    <property type="entry name" value="DUF4005"/>
</dbReference>
<organism evidence="6 7">
    <name type="scientific">Lithospermum erythrorhizon</name>
    <name type="common">Purple gromwell</name>
    <name type="synonym">Lithospermum officinale var. erythrorhizon</name>
    <dbReference type="NCBI Taxonomy" id="34254"/>
    <lineage>
        <taxon>Eukaryota</taxon>
        <taxon>Viridiplantae</taxon>
        <taxon>Streptophyta</taxon>
        <taxon>Embryophyta</taxon>
        <taxon>Tracheophyta</taxon>
        <taxon>Spermatophyta</taxon>
        <taxon>Magnoliopsida</taxon>
        <taxon>eudicotyledons</taxon>
        <taxon>Gunneridae</taxon>
        <taxon>Pentapetalae</taxon>
        <taxon>asterids</taxon>
        <taxon>lamiids</taxon>
        <taxon>Boraginales</taxon>
        <taxon>Boraginaceae</taxon>
        <taxon>Boraginoideae</taxon>
        <taxon>Lithospermeae</taxon>
        <taxon>Lithospermum</taxon>
    </lineage>
</organism>
<feature type="domain" description="DUF4005" evidence="5">
    <location>
        <begin position="397"/>
        <end position="476"/>
    </location>
</feature>
<accession>A0AAV3PXR0</accession>
<sequence>MSLALLVKEEFGIIDMFTAIALGFGVHLHPGALGFYTIAAIVLPMFVITFGSECLAMHEKGLIPAQPAQPAQPPTQQLALAHGEPARVVYPTHHVSEQQDLPDSTSHMPFRIRPSTTVSPDYKGVCHVALAQEVSHRPEPTSRDLQISSTKIQAAYRGYVARRSFRALRGLVRLQGVVRGQNVKRQTVNAMKQMQLLVRVQNQIHSRRTQMLENQALQRQAYKNERDIESRMSKWTYNQLVDGNNEEWDDSVITKEEREERLRKRVEAVVKRERAMSYAYSHQLWKPQPKSAHAALGGFPWWSNWLEGHKPPPTASERQTPVKDIHLTPPSQISEQKLSPWLQTSSYKHHSYAHDNHEQLTPRSSKSSIPIRGKQLLQTPSRTPPSNGSTSKKYLGPRASATNSRFNVAMRDDDSLTSCPPFSVPNYMQPTVSAKAKVRANSNPKERVPGTPGNNSKRRFSFPLTPNIGPFKWNRGSTKDSPSQKATAKHQSAQSTDDHMSMGSAVSMPAVVGGRKPFNRFV</sequence>
<comment type="caution">
    <text evidence="6">The sequence shown here is derived from an EMBL/GenBank/DDBJ whole genome shotgun (WGS) entry which is preliminary data.</text>
</comment>
<dbReference type="Proteomes" id="UP001454036">
    <property type="component" value="Unassembled WGS sequence"/>
</dbReference>
<feature type="compositionally biased region" description="Polar residues" evidence="4">
    <location>
        <begin position="475"/>
        <end position="495"/>
    </location>
</feature>
<dbReference type="PROSITE" id="PS50096">
    <property type="entry name" value="IQ"/>
    <property type="match status" value="1"/>
</dbReference>
<keyword evidence="1" id="KW-0112">Calmodulin-binding</keyword>
<protein>
    <recommendedName>
        <fullName evidence="5">DUF4005 domain-containing protein</fullName>
    </recommendedName>
</protein>
<evidence type="ECO:0000259" key="5">
    <source>
        <dbReference type="Pfam" id="PF13178"/>
    </source>
</evidence>